<reference evidence="1" key="1">
    <citation type="submission" date="2022-08" db="EMBL/GenBank/DDBJ databases">
        <title>Genome Sequence of Fusarium decemcellulare.</title>
        <authorList>
            <person name="Buettner E."/>
        </authorList>
    </citation>
    <scope>NUCLEOTIDE SEQUENCE</scope>
    <source>
        <strain evidence="1">Babe19</strain>
    </source>
</reference>
<protein>
    <submittedName>
        <fullName evidence="1">Uncharacterized protein</fullName>
    </submittedName>
</protein>
<evidence type="ECO:0000313" key="1">
    <source>
        <dbReference type="EMBL" id="KAJ3539968.1"/>
    </source>
</evidence>
<sequence>MPFGKLKEVFLADEPRPRSESISSAPGIDTVATRRNSNEPWHKGHYHAETQLAGDVSYIESYSRPSRPDFPDGLKVLYAGPSDTVDVCFVHGLSGNRKSTWTAHGKTRPWPKEYLPSMLPGARILTYGYDAYSSRIQGASVNRLIEHAANLLVDLIANRATHEATSRPLIFVCHSLGGLVCKEAILMSRNNPEFHLRDIFDSTKGIAFLGTPHKGSWMARWAKLEASACGLFISTNKSLLEVLDSNSESLQSTQDRFLAMVREMRESGRSLEVTCFFEELPMPFVGKQVVSKNSATLEGYSAYSIHANHRDMVKFNSAEDNGFLRLLGELTRWKAQIAEEAADKATPKATAPVPKELTDAAAAMSSFNNSGSGNQFNAPGGTQNNNAGGGNQFLGNFGGPVTFT</sequence>
<dbReference type="EMBL" id="JANRMS010000431">
    <property type="protein sequence ID" value="KAJ3539968.1"/>
    <property type="molecule type" value="Genomic_DNA"/>
</dbReference>
<dbReference type="Proteomes" id="UP001148629">
    <property type="component" value="Unassembled WGS sequence"/>
</dbReference>
<name>A0ACC1SHG9_9HYPO</name>
<proteinExistence type="predicted"/>
<evidence type="ECO:0000313" key="2">
    <source>
        <dbReference type="Proteomes" id="UP001148629"/>
    </source>
</evidence>
<gene>
    <name evidence="1" type="ORF">NM208_g5268</name>
</gene>
<organism evidence="1 2">
    <name type="scientific">Fusarium decemcellulare</name>
    <dbReference type="NCBI Taxonomy" id="57161"/>
    <lineage>
        <taxon>Eukaryota</taxon>
        <taxon>Fungi</taxon>
        <taxon>Dikarya</taxon>
        <taxon>Ascomycota</taxon>
        <taxon>Pezizomycotina</taxon>
        <taxon>Sordariomycetes</taxon>
        <taxon>Hypocreomycetidae</taxon>
        <taxon>Hypocreales</taxon>
        <taxon>Nectriaceae</taxon>
        <taxon>Fusarium</taxon>
        <taxon>Fusarium decemcellulare species complex</taxon>
    </lineage>
</organism>
<comment type="caution">
    <text evidence="1">The sequence shown here is derived from an EMBL/GenBank/DDBJ whole genome shotgun (WGS) entry which is preliminary data.</text>
</comment>
<keyword evidence="2" id="KW-1185">Reference proteome</keyword>
<accession>A0ACC1SHG9</accession>